<dbReference type="WBParaSite" id="PgR061_g002_t02">
    <property type="protein sequence ID" value="PgR061_g002_t02"/>
    <property type="gene ID" value="PgR061_g002"/>
</dbReference>
<protein>
    <submittedName>
        <fullName evidence="5 6">Uncharacterized protein</fullName>
    </submittedName>
</protein>
<evidence type="ECO:0000313" key="5">
    <source>
        <dbReference type="WBParaSite" id="PgR061_g002_t01"/>
    </source>
</evidence>
<keyword evidence="2" id="KW-0812">Transmembrane</keyword>
<evidence type="ECO:0000313" key="4">
    <source>
        <dbReference type="Proteomes" id="UP000887569"/>
    </source>
</evidence>
<evidence type="ECO:0000313" key="6">
    <source>
        <dbReference type="WBParaSite" id="PgR061_g002_t02"/>
    </source>
</evidence>
<feature type="signal peptide" evidence="3">
    <location>
        <begin position="1"/>
        <end position="19"/>
    </location>
</feature>
<feature type="transmembrane region" description="Helical" evidence="2">
    <location>
        <begin position="828"/>
        <end position="854"/>
    </location>
</feature>
<accession>A0A915BUW4</accession>
<sequence>MHFIALFFLWILMIRNTNGNTCSLKDLDVRPNSTYVIYGVTDSGIFFNFSNDDVRTSGLSPDALLSNYLNPPNYRQEDDIDFEDHRLEIIYTENDGILYRILRKRYHFKNDADHDGIPHYTEFLYRGDRRSQINSSKTVIMFTVADTERMRYHVKHNDELGLHGGFPLWQFLRIFKITGRMMFNMELRFKIIERPQGYRYTDESRLWNTGADLILNDGVENLGKEWQYAFATVKERQACIVSKGLHNVDLHLLWRHNRRLRDVYRNMEMNVLKVTQGFPLGPVVKDDEAVVVAVRGGVLFMCPMKEKISTLEEMYNIAGFYARNNPSLKEWQNWDEGKIFLVSQHFKEVIVILANAAGLFYKAFRTSSDRFRAFTLRLNDFEWIPNLALHSEGRVLKAVDLYHDTLYFYYEDETWKVALSGINTMKPIKEEDSPRLITDTFTGRREPPRMESQVQLFNGIATALEENAVGYGRSKGSSSLYFISENFYDAVLILRRTLRVDPSRSRGGFYFGMKDCVIFVSFLRNDSISKLDSGERCAEGREMRMFFAHSHLIVVSYFPEDNTLRYYTRKVEFEEDEDIWTSSIDITHLYNNAHEFRPEIHGNPDLCYVRGYKLYCVLRIKENDNRECIVTIGVLNWLTNTTEPSRNFSIFKFYGGNWKLQFEETAVNKSFSDHCENIPDFFLLKDNKDLLMRLSDSNVYLCQNEHLQNNSVIPCFNTTIEEWENPRLISWTTSLVTWMIKDPPEFIVCEANTSRIFARHKDFVFLGTTVENIDIRSRGAELFQKYTNAPKYNDEPPPAEEIRLPKGDELKKAENLWDMQCPAWQKTATLILCIIEALELLAFGGVLIVVQFIAKPKLRKYRIQKGVGITKRKRDMKKRAIRRLKKLRLQRLRRKRRLARRVAAEINHSSYSNSSGSSSSEKSSDGCKS</sequence>
<feature type="chain" id="PRO_5038324324" evidence="3">
    <location>
        <begin position="20"/>
        <end position="929"/>
    </location>
</feature>
<evidence type="ECO:0000256" key="3">
    <source>
        <dbReference type="SAM" id="SignalP"/>
    </source>
</evidence>
<name>A0A915BUW4_PARUN</name>
<keyword evidence="4" id="KW-1185">Reference proteome</keyword>
<keyword evidence="2" id="KW-1133">Transmembrane helix</keyword>
<reference evidence="5 6" key="1">
    <citation type="submission" date="2022-11" db="UniProtKB">
        <authorList>
            <consortium name="WormBaseParasite"/>
        </authorList>
    </citation>
    <scope>IDENTIFICATION</scope>
</reference>
<keyword evidence="2" id="KW-0472">Membrane</keyword>
<evidence type="ECO:0000256" key="1">
    <source>
        <dbReference type="SAM" id="MobiDB-lite"/>
    </source>
</evidence>
<evidence type="ECO:0000256" key="2">
    <source>
        <dbReference type="SAM" id="Phobius"/>
    </source>
</evidence>
<feature type="compositionally biased region" description="Low complexity" evidence="1">
    <location>
        <begin position="909"/>
        <end position="921"/>
    </location>
</feature>
<feature type="region of interest" description="Disordered" evidence="1">
    <location>
        <begin position="904"/>
        <end position="929"/>
    </location>
</feature>
<dbReference type="AlphaFoldDB" id="A0A915BUW4"/>
<dbReference type="WBParaSite" id="PgR061_g002_t01">
    <property type="protein sequence ID" value="PgR061_g002_t01"/>
    <property type="gene ID" value="PgR061_g002"/>
</dbReference>
<dbReference type="Proteomes" id="UP000887569">
    <property type="component" value="Unplaced"/>
</dbReference>
<proteinExistence type="predicted"/>
<keyword evidence="3" id="KW-0732">Signal</keyword>
<organism evidence="4 5">
    <name type="scientific">Parascaris univalens</name>
    <name type="common">Nematode worm</name>
    <dbReference type="NCBI Taxonomy" id="6257"/>
    <lineage>
        <taxon>Eukaryota</taxon>
        <taxon>Metazoa</taxon>
        <taxon>Ecdysozoa</taxon>
        <taxon>Nematoda</taxon>
        <taxon>Chromadorea</taxon>
        <taxon>Rhabditida</taxon>
        <taxon>Spirurina</taxon>
        <taxon>Ascaridomorpha</taxon>
        <taxon>Ascaridoidea</taxon>
        <taxon>Ascarididae</taxon>
        <taxon>Parascaris</taxon>
    </lineage>
</organism>